<protein>
    <submittedName>
        <fullName evidence="2">Uncharacterized protein</fullName>
    </submittedName>
</protein>
<comment type="caution">
    <text evidence="2">The sequence shown here is derived from an EMBL/GenBank/DDBJ whole genome shotgun (WGS) entry which is preliminary data.</text>
</comment>
<evidence type="ECO:0000313" key="2">
    <source>
        <dbReference type="EMBL" id="GAA4136130.1"/>
    </source>
</evidence>
<dbReference type="Proteomes" id="UP001500266">
    <property type="component" value="Unassembled WGS sequence"/>
</dbReference>
<dbReference type="RefSeq" id="WP_345019608.1">
    <property type="nucleotide sequence ID" value="NZ_BAABDO010000020.1"/>
</dbReference>
<reference evidence="3" key="1">
    <citation type="journal article" date="2019" name="Int. J. Syst. Evol. Microbiol.">
        <title>The Global Catalogue of Microorganisms (GCM) 10K type strain sequencing project: providing services to taxonomists for standard genome sequencing and annotation.</title>
        <authorList>
            <consortium name="The Broad Institute Genomics Platform"/>
            <consortium name="The Broad Institute Genome Sequencing Center for Infectious Disease"/>
            <person name="Wu L."/>
            <person name="Ma J."/>
        </authorList>
    </citation>
    <scope>NUCLEOTIDE SEQUENCE [LARGE SCALE GENOMIC DNA]</scope>
    <source>
        <strain evidence="3">JCM 17316</strain>
    </source>
</reference>
<feature type="signal peptide" evidence="1">
    <location>
        <begin position="1"/>
        <end position="27"/>
    </location>
</feature>
<proteinExistence type="predicted"/>
<keyword evidence="3" id="KW-1185">Reference proteome</keyword>
<dbReference type="EMBL" id="BAABDO010000020">
    <property type="protein sequence ID" value="GAA4136130.1"/>
    <property type="molecule type" value="Genomic_DNA"/>
</dbReference>
<gene>
    <name evidence="2" type="ORF">GCM10022416_19430</name>
</gene>
<sequence length="182" mass="20479">MRRVATLTIVSGAVTAGLLATGPAAQAATRDTPGKEVTATAQGSISKEKLLAEAKRAGQPYSAKETAAIKAAQRCGYYERTRGYKNSKKTKWLFYVKNRLYWCWDGRYVRSYKATFTAYTSNKKVYVWRGWAKKSATHPKNWSYATSTAQGKFYYTGNRKTYKPYVIIRGYKNGAYKWKAGG</sequence>
<feature type="chain" id="PRO_5047241531" evidence="1">
    <location>
        <begin position="28"/>
        <end position="182"/>
    </location>
</feature>
<organism evidence="2 3">
    <name type="scientific">Actinomadura keratinilytica</name>
    <dbReference type="NCBI Taxonomy" id="547461"/>
    <lineage>
        <taxon>Bacteria</taxon>
        <taxon>Bacillati</taxon>
        <taxon>Actinomycetota</taxon>
        <taxon>Actinomycetes</taxon>
        <taxon>Streptosporangiales</taxon>
        <taxon>Thermomonosporaceae</taxon>
        <taxon>Actinomadura</taxon>
    </lineage>
</organism>
<evidence type="ECO:0000256" key="1">
    <source>
        <dbReference type="SAM" id="SignalP"/>
    </source>
</evidence>
<accession>A0ABP7YHZ7</accession>
<evidence type="ECO:0000313" key="3">
    <source>
        <dbReference type="Proteomes" id="UP001500266"/>
    </source>
</evidence>
<name>A0ABP7YHZ7_9ACTN</name>
<keyword evidence="1" id="KW-0732">Signal</keyword>